<evidence type="ECO:0000313" key="4">
    <source>
        <dbReference type="Proteomes" id="UP001642409"/>
    </source>
</evidence>
<sequence length="634" mass="70406">MELKDHIPSCDANFTVNETQCDCLDLLSADGSKCVKNCTEINEQLLNGVCSNIIRKSVSCFDSDCCNTHYASFSVWNSDLKKCVCPVQDCPCIGWQCCGQFGIGYVWDESVCKCPDDAECYCTSKQCCEAKGKYFINSKCDSCENAWGTGYIWSESANICICPTRQACTCTTQLCCARDKLQIFQDGKCVNCLTIYGLTTNQTVLTNESQFGYCACNNDDQQYGQLTTASDKCTQCPELLNNKLNGCVSCQETFGPDYIWNKKQKQCICSKGKQCACKSESCCSYGTHFIQGKCQTCPAAYGQGAIFDFEIGQCKCDASTQHIGQLSQNRDKCTKCPETINLNSNTYISCQISYGTGYTWDSRLNRCVCTGSCKCSTNLCCNEIYYQVFDNTSQSCKSCAALYGNGAVFQYKQHMCVCDQQLFYFGILKQIGNSCAVCEGLIVDNTSCLSCQQAYGHGYTWNTYKGACQPSIYSFCSSELCCQQNKTHLINSKCLTCLESHGPGYDWDQSKQQCFCRNTAFCICVTNQCSQSVQCIQPNSHFNQSTNQCECDHQFVFNGKSCVKESTYSIGIAIGIPVSIIVVCVILTTIVLIIKKKNILKVNEIRPIQKAKKHKQMTLYTPSRVPAVPTQIIE</sequence>
<evidence type="ECO:0000313" key="3">
    <source>
        <dbReference type="EMBL" id="CAL6028603.1"/>
    </source>
</evidence>
<proteinExistence type="predicted"/>
<keyword evidence="1" id="KW-1133">Transmembrane helix</keyword>
<dbReference type="EMBL" id="CAXDID020000107">
    <property type="protein sequence ID" value="CAL6028603.1"/>
    <property type="molecule type" value="Genomic_DNA"/>
</dbReference>
<keyword evidence="4" id="KW-1185">Reference proteome</keyword>
<evidence type="ECO:0000313" key="2">
    <source>
        <dbReference type="EMBL" id="CAI9953687.1"/>
    </source>
</evidence>
<dbReference type="AlphaFoldDB" id="A0AA86QHT8"/>
<accession>A0AA86QHT8</accession>
<reference evidence="3 4" key="2">
    <citation type="submission" date="2024-07" db="EMBL/GenBank/DDBJ databases">
        <authorList>
            <person name="Akdeniz Z."/>
        </authorList>
    </citation>
    <scope>NUCLEOTIDE SEQUENCE [LARGE SCALE GENOMIC DNA]</scope>
</reference>
<keyword evidence="1" id="KW-0472">Membrane</keyword>
<protein>
    <submittedName>
        <fullName evidence="3">Hypothetical_protein</fullName>
    </submittedName>
</protein>
<gene>
    <name evidence="3" type="ORF">HINF_LOCUS31889</name>
    <name evidence="2" type="ORF">HINF_LOCUS41332</name>
</gene>
<comment type="caution">
    <text evidence="2">The sequence shown here is derived from an EMBL/GenBank/DDBJ whole genome shotgun (WGS) entry which is preliminary data.</text>
</comment>
<dbReference type="EMBL" id="CATOUU010000840">
    <property type="protein sequence ID" value="CAI9953687.1"/>
    <property type="molecule type" value="Genomic_DNA"/>
</dbReference>
<evidence type="ECO:0000256" key="1">
    <source>
        <dbReference type="SAM" id="Phobius"/>
    </source>
</evidence>
<feature type="transmembrane region" description="Helical" evidence="1">
    <location>
        <begin position="568"/>
        <end position="594"/>
    </location>
</feature>
<name>A0AA86QHT8_9EUKA</name>
<reference evidence="2" key="1">
    <citation type="submission" date="2023-06" db="EMBL/GenBank/DDBJ databases">
        <authorList>
            <person name="Kurt Z."/>
        </authorList>
    </citation>
    <scope>NUCLEOTIDE SEQUENCE</scope>
</reference>
<organism evidence="2">
    <name type="scientific">Hexamita inflata</name>
    <dbReference type="NCBI Taxonomy" id="28002"/>
    <lineage>
        <taxon>Eukaryota</taxon>
        <taxon>Metamonada</taxon>
        <taxon>Diplomonadida</taxon>
        <taxon>Hexamitidae</taxon>
        <taxon>Hexamitinae</taxon>
        <taxon>Hexamita</taxon>
    </lineage>
</organism>
<keyword evidence="1" id="KW-0812">Transmembrane</keyword>
<dbReference type="Proteomes" id="UP001642409">
    <property type="component" value="Unassembled WGS sequence"/>
</dbReference>